<keyword evidence="3" id="KW-1185">Reference proteome</keyword>
<feature type="compositionally biased region" description="Low complexity" evidence="1">
    <location>
        <begin position="38"/>
        <end position="52"/>
    </location>
</feature>
<proteinExistence type="predicted"/>
<organism evidence="2 3">
    <name type="scientific">Caenorhabditis japonica</name>
    <dbReference type="NCBI Taxonomy" id="281687"/>
    <lineage>
        <taxon>Eukaryota</taxon>
        <taxon>Metazoa</taxon>
        <taxon>Ecdysozoa</taxon>
        <taxon>Nematoda</taxon>
        <taxon>Chromadorea</taxon>
        <taxon>Rhabditida</taxon>
        <taxon>Rhabditina</taxon>
        <taxon>Rhabditomorpha</taxon>
        <taxon>Rhabditoidea</taxon>
        <taxon>Rhabditidae</taxon>
        <taxon>Peloderinae</taxon>
        <taxon>Caenorhabditis</taxon>
    </lineage>
</organism>
<reference evidence="2" key="2">
    <citation type="submission" date="2022-06" db="UniProtKB">
        <authorList>
            <consortium name="EnsemblMetazoa"/>
        </authorList>
    </citation>
    <scope>IDENTIFICATION</scope>
    <source>
        <strain evidence="2">DF5081</strain>
    </source>
</reference>
<sequence>ATARSPLSSATPRPAEQSYPVENVHVATARRHLIKPHSSSNSNRSSNPTRST</sequence>
<dbReference type="EnsemblMetazoa" id="CJA31780.1">
    <property type="protein sequence ID" value="CJA31780.1"/>
    <property type="gene ID" value="WBGene00207627"/>
</dbReference>
<feature type="region of interest" description="Disordered" evidence="1">
    <location>
        <begin position="1"/>
        <end position="52"/>
    </location>
</feature>
<name>A0A8R1II14_CAEJA</name>
<feature type="compositionally biased region" description="Polar residues" evidence="1">
    <location>
        <begin position="1"/>
        <end position="11"/>
    </location>
</feature>
<dbReference type="AlphaFoldDB" id="A0A8R1II14"/>
<reference evidence="3" key="1">
    <citation type="submission" date="2010-08" db="EMBL/GenBank/DDBJ databases">
        <authorList>
            <consortium name="Caenorhabditis japonica Sequencing Consortium"/>
            <person name="Wilson R.K."/>
        </authorList>
    </citation>
    <scope>NUCLEOTIDE SEQUENCE [LARGE SCALE GENOMIC DNA]</scope>
    <source>
        <strain evidence="3">DF5081</strain>
    </source>
</reference>
<dbReference type="Proteomes" id="UP000005237">
    <property type="component" value="Unassembled WGS sequence"/>
</dbReference>
<evidence type="ECO:0000256" key="1">
    <source>
        <dbReference type="SAM" id="MobiDB-lite"/>
    </source>
</evidence>
<protein>
    <submittedName>
        <fullName evidence="2">Uncharacterized protein</fullName>
    </submittedName>
</protein>
<evidence type="ECO:0000313" key="2">
    <source>
        <dbReference type="EnsemblMetazoa" id="CJA31780.1"/>
    </source>
</evidence>
<accession>A0A8R1II14</accession>
<evidence type="ECO:0000313" key="3">
    <source>
        <dbReference type="Proteomes" id="UP000005237"/>
    </source>
</evidence>